<feature type="compositionally biased region" description="Basic and acidic residues" evidence="1">
    <location>
        <begin position="664"/>
        <end position="687"/>
    </location>
</feature>
<protein>
    <submittedName>
        <fullName evidence="2">Uncharacterized protein</fullName>
    </submittedName>
</protein>
<feature type="region of interest" description="Disordered" evidence="1">
    <location>
        <begin position="446"/>
        <end position="475"/>
    </location>
</feature>
<evidence type="ECO:0000256" key="1">
    <source>
        <dbReference type="SAM" id="MobiDB-lite"/>
    </source>
</evidence>
<feature type="region of interest" description="Disordered" evidence="1">
    <location>
        <begin position="590"/>
        <end position="709"/>
    </location>
</feature>
<gene>
    <name evidence="2" type="ORF">KQX54_000400</name>
</gene>
<feature type="compositionally biased region" description="Basic residues" evidence="1">
    <location>
        <begin position="219"/>
        <end position="235"/>
    </location>
</feature>
<dbReference type="Proteomes" id="UP000826195">
    <property type="component" value="Unassembled WGS sequence"/>
</dbReference>
<reference evidence="2 3" key="1">
    <citation type="journal article" date="2021" name="J. Hered.">
        <title>A chromosome-level genome assembly of the parasitoid wasp, Cotesia glomerata (Hymenoptera: Braconidae).</title>
        <authorList>
            <person name="Pinto B.J."/>
            <person name="Weis J.J."/>
            <person name="Gamble T."/>
            <person name="Ode P.J."/>
            <person name="Paul R."/>
            <person name="Zaspel J.M."/>
        </authorList>
    </citation>
    <scope>NUCLEOTIDE SEQUENCE [LARGE SCALE GENOMIC DNA]</scope>
    <source>
        <strain evidence="2">CgM1</strain>
    </source>
</reference>
<evidence type="ECO:0000313" key="2">
    <source>
        <dbReference type="EMBL" id="KAH0537888.1"/>
    </source>
</evidence>
<proteinExistence type="predicted"/>
<feature type="region of interest" description="Disordered" evidence="1">
    <location>
        <begin position="176"/>
        <end position="199"/>
    </location>
</feature>
<evidence type="ECO:0000313" key="3">
    <source>
        <dbReference type="Proteomes" id="UP000826195"/>
    </source>
</evidence>
<keyword evidence="3" id="KW-1185">Reference proteome</keyword>
<name>A0AAV7I0D5_COTGL</name>
<feature type="compositionally biased region" description="Polar residues" evidence="1">
    <location>
        <begin position="648"/>
        <end position="662"/>
    </location>
</feature>
<organism evidence="2 3">
    <name type="scientific">Cotesia glomerata</name>
    <name type="common">Lepidopteran parasitic wasp</name>
    <name type="synonym">Apanteles glomeratus</name>
    <dbReference type="NCBI Taxonomy" id="32391"/>
    <lineage>
        <taxon>Eukaryota</taxon>
        <taxon>Metazoa</taxon>
        <taxon>Ecdysozoa</taxon>
        <taxon>Arthropoda</taxon>
        <taxon>Hexapoda</taxon>
        <taxon>Insecta</taxon>
        <taxon>Pterygota</taxon>
        <taxon>Neoptera</taxon>
        <taxon>Endopterygota</taxon>
        <taxon>Hymenoptera</taxon>
        <taxon>Apocrita</taxon>
        <taxon>Ichneumonoidea</taxon>
        <taxon>Braconidae</taxon>
        <taxon>Microgastrinae</taxon>
        <taxon>Cotesia</taxon>
    </lineage>
</organism>
<accession>A0AAV7I0D5</accession>
<dbReference type="AlphaFoldDB" id="A0AAV7I0D5"/>
<feature type="region of interest" description="Disordered" evidence="1">
    <location>
        <begin position="215"/>
        <end position="246"/>
    </location>
</feature>
<dbReference type="EMBL" id="JAHXZJ010002612">
    <property type="protein sequence ID" value="KAH0537888.1"/>
    <property type="molecule type" value="Genomic_DNA"/>
</dbReference>
<sequence length="834" mass="94243">MVVSRETSISTNIRAIIEQLNLNPVERRRLIDRTRETVRIRPVSSPANITIGVYGCNDKTPVATRTKSTVDIFPEVKIESRIIAGENNNSKIHPAEISVTNNNNNNNNNNNRYIKETITTPSSAKIIIGIWGSNDGKKEPRVIERTSSCSGKIDIKVVDDEEKRVLFRSRRAEMRQRIPEDQKEPCDEIPRTQPDNDKIATLPKEDLPEFESDSLNHTAAHHRISVRPKNRRPPRRSVTATNSSMSCSTITTISENSDVLDSLEMSTVTSSNASTPIDTKVITVMRKSSSRMSSRTSDLFEEFDVKKKPSSMASLSPDSLDVSITRINEQTDAIGQQDTSGDIKFISRKSSGSRQVTTTKLSNVYDELEVTPKKRTSITRLSKSPDSLDNLFSKSSEGFDKLIEDEEVLPTFGRLQSLISKSTDGFDKLAEHVDIKPMPRRLTNMISKSTDGFDTSDREEPRPVRRPNNLGYKFSDTVSKSSDSLEAIQALVSDDSIERRRSSFEIRPRRTHKTMSMSSDNFGSLDNHQPELQKISSTSDVYLARVNKSHGKMGSVSKSTDNFEAIDSQETSRSNIDFKHNYKSYKRTISSESSDNLELEDKVETRKVRKPPKKIPNSVLGLYPGDDYDKEDYDRRPCLLRKPPTPRLQKSSESSELGSTDTLDSEKRNKSDSTETLDSLDKDLEQDTRDDDVPNNINDKYDKNGSWTMKPVENKHYTENADGMEEDSKSLNYSDKPYWRKSSESKENIDIHQLLTIVNGNNQRNSVPFTKKLTTSPPSSPVVKQEDNKLLFNNLLTSKNDEELQNMLNGNISEVSTDTKSFKEKLIMFEKLGK</sequence>
<comment type="caution">
    <text evidence="2">The sequence shown here is derived from an EMBL/GenBank/DDBJ whole genome shotgun (WGS) entry which is preliminary data.</text>
</comment>